<gene>
    <name evidence="6" type="ORF">PV662_40865</name>
</gene>
<feature type="domain" description="HTH hxlR-type" evidence="5">
    <location>
        <begin position="1"/>
        <end position="97"/>
    </location>
</feature>
<evidence type="ECO:0000256" key="1">
    <source>
        <dbReference type="ARBA" id="ARBA00023015"/>
    </source>
</evidence>
<evidence type="ECO:0000256" key="4">
    <source>
        <dbReference type="SAM" id="MobiDB-lite"/>
    </source>
</evidence>
<accession>A0ABU4NWM9</accession>
<dbReference type="InterPro" id="IPR002577">
    <property type="entry name" value="HTH_HxlR"/>
</dbReference>
<proteinExistence type="predicted"/>
<evidence type="ECO:0000256" key="2">
    <source>
        <dbReference type="ARBA" id="ARBA00023125"/>
    </source>
</evidence>
<keyword evidence="1" id="KW-0805">Transcription regulation</keyword>
<dbReference type="PROSITE" id="PS51118">
    <property type="entry name" value="HTH_HXLR"/>
    <property type="match status" value="1"/>
</dbReference>
<dbReference type="PANTHER" id="PTHR33204:SF29">
    <property type="entry name" value="TRANSCRIPTIONAL REGULATOR"/>
    <property type="match status" value="1"/>
</dbReference>
<dbReference type="InterPro" id="IPR011991">
    <property type="entry name" value="ArsR-like_HTH"/>
</dbReference>
<sequence>MEATVKIIGGKWKGVILFHLLEGTMRFNELHRQVPGIAPRLMTKQLRELEEDGLVQRTVYPVVPPKVEYALTEEARSMEPLLIGLSNWGEQWLARRGIVLPDPKDAQEEPSSATPPAPSEA</sequence>
<dbReference type="EMBL" id="JARAYU010000023">
    <property type="protein sequence ID" value="MDX3705980.1"/>
    <property type="molecule type" value="Genomic_DNA"/>
</dbReference>
<name>A0ABU4NWM9_9ACTN</name>
<dbReference type="CDD" id="cd00090">
    <property type="entry name" value="HTH_ARSR"/>
    <property type="match status" value="1"/>
</dbReference>
<evidence type="ECO:0000259" key="5">
    <source>
        <dbReference type="PROSITE" id="PS51118"/>
    </source>
</evidence>
<dbReference type="SUPFAM" id="SSF46785">
    <property type="entry name" value="Winged helix' DNA-binding domain"/>
    <property type="match status" value="1"/>
</dbReference>
<evidence type="ECO:0000256" key="3">
    <source>
        <dbReference type="ARBA" id="ARBA00023163"/>
    </source>
</evidence>
<protein>
    <submittedName>
        <fullName evidence="6">Helix-turn-helix domain-containing protein</fullName>
    </submittedName>
</protein>
<dbReference type="RefSeq" id="WP_060894158.1">
    <property type="nucleotide sequence ID" value="NZ_JARAUR010000051.1"/>
</dbReference>
<dbReference type="InterPro" id="IPR036388">
    <property type="entry name" value="WH-like_DNA-bd_sf"/>
</dbReference>
<keyword evidence="7" id="KW-1185">Reference proteome</keyword>
<dbReference type="Pfam" id="PF01638">
    <property type="entry name" value="HxlR"/>
    <property type="match status" value="1"/>
</dbReference>
<dbReference type="Proteomes" id="UP001271274">
    <property type="component" value="Unassembled WGS sequence"/>
</dbReference>
<keyword evidence="2" id="KW-0238">DNA-binding</keyword>
<evidence type="ECO:0000313" key="6">
    <source>
        <dbReference type="EMBL" id="MDX3705980.1"/>
    </source>
</evidence>
<dbReference type="Gene3D" id="1.10.10.10">
    <property type="entry name" value="Winged helix-like DNA-binding domain superfamily/Winged helix DNA-binding domain"/>
    <property type="match status" value="1"/>
</dbReference>
<dbReference type="PANTHER" id="PTHR33204">
    <property type="entry name" value="TRANSCRIPTIONAL REGULATOR, MARR FAMILY"/>
    <property type="match status" value="1"/>
</dbReference>
<feature type="region of interest" description="Disordered" evidence="4">
    <location>
        <begin position="99"/>
        <end position="121"/>
    </location>
</feature>
<dbReference type="InterPro" id="IPR036390">
    <property type="entry name" value="WH_DNA-bd_sf"/>
</dbReference>
<comment type="caution">
    <text evidence="6">The sequence shown here is derived from an EMBL/GenBank/DDBJ whole genome shotgun (WGS) entry which is preliminary data.</text>
</comment>
<reference evidence="6 7" key="1">
    <citation type="journal article" date="2023" name="Microb. Genom.">
        <title>Mesoterricola silvestris gen. nov., sp. nov., Mesoterricola sediminis sp. nov., Geothrix oryzae sp. nov., Geothrix edaphica sp. nov., Geothrix rubra sp. nov., and Geothrix limicola sp. nov., six novel members of Acidobacteriota isolated from soils.</title>
        <authorList>
            <person name="Weisberg A.J."/>
            <person name="Pearce E."/>
            <person name="Kramer C.G."/>
            <person name="Chang J.H."/>
            <person name="Clarke C.R."/>
        </authorList>
    </citation>
    <scope>NUCLEOTIDE SEQUENCE [LARGE SCALE GENOMIC DNA]</scope>
    <source>
        <strain evidence="6 7">ID09-01A</strain>
    </source>
</reference>
<keyword evidence="3" id="KW-0804">Transcription</keyword>
<organism evidence="6 7">
    <name type="scientific">Streptomyces europaeiscabiei</name>
    <dbReference type="NCBI Taxonomy" id="146819"/>
    <lineage>
        <taxon>Bacteria</taxon>
        <taxon>Bacillati</taxon>
        <taxon>Actinomycetota</taxon>
        <taxon>Actinomycetes</taxon>
        <taxon>Kitasatosporales</taxon>
        <taxon>Streptomycetaceae</taxon>
        <taxon>Streptomyces</taxon>
    </lineage>
</organism>
<evidence type="ECO:0000313" key="7">
    <source>
        <dbReference type="Proteomes" id="UP001271274"/>
    </source>
</evidence>